<evidence type="ECO:0008006" key="6">
    <source>
        <dbReference type="Google" id="ProtNLM"/>
    </source>
</evidence>
<keyword evidence="3" id="KW-0413">Isomerase</keyword>
<evidence type="ECO:0000313" key="4">
    <source>
        <dbReference type="EMBL" id="CCG81006.1"/>
    </source>
</evidence>
<keyword evidence="5" id="KW-1185">Reference proteome</keyword>
<evidence type="ECO:0000313" key="5">
    <source>
        <dbReference type="Proteomes" id="UP000013776"/>
    </source>
</evidence>
<name>R4X6Z6_TAPDE</name>
<dbReference type="PANTHER" id="PTHR43684:SF1">
    <property type="entry name" value="ENOYL-COA DELTA ISOMERASE 2"/>
    <property type="match status" value="1"/>
</dbReference>
<dbReference type="STRING" id="1097556.R4X6Z6"/>
<evidence type="ECO:0000256" key="3">
    <source>
        <dbReference type="ARBA" id="ARBA00023235"/>
    </source>
</evidence>
<dbReference type="eggNOG" id="KOG0016">
    <property type="taxonomic scope" value="Eukaryota"/>
</dbReference>
<gene>
    <name evidence="4" type="ORF">TAPDE_000682</name>
</gene>
<dbReference type="CDD" id="cd06558">
    <property type="entry name" value="crotonase-like"/>
    <property type="match status" value="1"/>
</dbReference>
<comment type="caution">
    <text evidence="4">The sequence shown here is derived from an EMBL/GenBank/DDBJ whole genome shotgun (WGS) entry which is preliminary data.</text>
</comment>
<dbReference type="InterPro" id="IPR001753">
    <property type="entry name" value="Enoyl-CoA_hydra/iso"/>
</dbReference>
<dbReference type="AlphaFoldDB" id="R4X6Z6"/>
<dbReference type="Pfam" id="PF00378">
    <property type="entry name" value="ECH_1"/>
    <property type="match status" value="1"/>
</dbReference>
<evidence type="ECO:0000256" key="1">
    <source>
        <dbReference type="ARBA" id="ARBA00004275"/>
    </source>
</evidence>
<dbReference type="GO" id="GO:0006635">
    <property type="term" value="P:fatty acid beta-oxidation"/>
    <property type="evidence" value="ECO:0007669"/>
    <property type="project" value="TreeGrafter"/>
</dbReference>
<reference evidence="4 5" key="1">
    <citation type="journal article" date="2013" name="MBio">
        <title>Genome sequencing of the plant pathogen Taphrina deformans, the causal agent of peach leaf curl.</title>
        <authorList>
            <person name="Cisse O.H."/>
            <person name="Almeida J.M.G.C.F."/>
            <person name="Fonseca A."/>
            <person name="Kumar A.A."/>
            <person name="Salojaervi J."/>
            <person name="Overmyer K."/>
            <person name="Hauser P.M."/>
            <person name="Pagni M."/>
        </authorList>
    </citation>
    <scope>NUCLEOTIDE SEQUENCE [LARGE SCALE GENOMIC DNA]</scope>
    <source>
        <strain evidence="5">PYCC 5710 / ATCC 11124 / CBS 356.35 / IMI 108563 / JCM 9778 / NBRC 8474</strain>
    </source>
</reference>
<evidence type="ECO:0000256" key="2">
    <source>
        <dbReference type="ARBA" id="ARBA00023140"/>
    </source>
</evidence>
<comment type="subcellular location">
    <subcellularLocation>
        <location evidence="1">Peroxisome</location>
    </subcellularLocation>
</comment>
<dbReference type="InterPro" id="IPR051053">
    <property type="entry name" value="ECH/Chromodomain_protein"/>
</dbReference>
<protein>
    <recommendedName>
        <fullName evidence="6">Peroxisomal D3,D2-enoyl-CoA isomerase</fullName>
    </recommendedName>
</protein>
<dbReference type="InterPro" id="IPR029045">
    <property type="entry name" value="ClpP/crotonase-like_dom_sf"/>
</dbReference>
<organism evidence="4 5">
    <name type="scientific">Taphrina deformans (strain PYCC 5710 / ATCC 11124 / CBS 356.35 / IMI 108563 / JCM 9778 / NBRC 8474)</name>
    <name type="common">Peach leaf curl fungus</name>
    <name type="synonym">Lalaria deformans</name>
    <dbReference type="NCBI Taxonomy" id="1097556"/>
    <lineage>
        <taxon>Eukaryota</taxon>
        <taxon>Fungi</taxon>
        <taxon>Dikarya</taxon>
        <taxon>Ascomycota</taxon>
        <taxon>Taphrinomycotina</taxon>
        <taxon>Taphrinomycetes</taxon>
        <taxon>Taphrinales</taxon>
        <taxon>Taphrinaceae</taxon>
        <taxon>Taphrina</taxon>
    </lineage>
</organism>
<dbReference type="VEuPathDB" id="FungiDB:TAPDE_000682"/>
<sequence length="278" mass="30789">MSAEESAQIEREITLHEIDSSNGRLAIITLNRPGKYNALSGDHYRRLAALLHETDARAVSGTVLIGTGSFFSAGADVRNAGRSGPASSHDTDVHAHFMTQFNTGNLNLTHVFLHHRHPLFVCLNGPVIGMSAAIVAFADFIYATPETYLLTPFASLGLAPEGASSVMFPLKMGHALANRALLMSERITADELLRAGFISALFPRERFQETVVAHIKHVMEDKNVESMKIAKRHVVDGYRDRVESANVREVYDATDRFSRGIPQEQFLRLANKEKRHKL</sequence>
<keyword evidence="2" id="KW-0576">Peroxisome</keyword>
<dbReference type="Gene3D" id="3.90.226.10">
    <property type="entry name" value="2-enoyl-CoA Hydratase, Chain A, domain 1"/>
    <property type="match status" value="1"/>
</dbReference>
<accession>R4X6Z6</accession>
<proteinExistence type="predicted"/>
<dbReference type="PANTHER" id="PTHR43684">
    <property type="match status" value="1"/>
</dbReference>
<dbReference type="OrthoDB" id="448450at2759"/>
<dbReference type="EMBL" id="CAHR02000022">
    <property type="protein sequence ID" value="CCG81006.1"/>
    <property type="molecule type" value="Genomic_DNA"/>
</dbReference>
<dbReference type="Proteomes" id="UP000013776">
    <property type="component" value="Unassembled WGS sequence"/>
</dbReference>
<dbReference type="GO" id="GO:0005782">
    <property type="term" value="C:peroxisomal matrix"/>
    <property type="evidence" value="ECO:0007669"/>
    <property type="project" value="TreeGrafter"/>
</dbReference>
<dbReference type="GO" id="GO:0004165">
    <property type="term" value="F:delta(3)-delta(2)-enoyl-CoA isomerase activity"/>
    <property type="evidence" value="ECO:0007669"/>
    <property type="project" value="UniProtKB-ARBA"/>
</dbReference>
<dbReference type="SUPFAM" id="SSF52096">
    <property type="entry name" value="ClpP/crotonase"/>
    <property type="match status" value="1"/>
</dbReference>